<reference evidence="9" key="2">
    <citation type="submission" date="2020-09" db="EMBL/GenBank/DDBJ databases">
        <authorList>
            <person name="Sun Q."/>
            <person name="Zhou Y."/>
        </authorList>
    </citation>
    <scope>NUCLEOTIDE SEQUENCE</scope>
    <source>
        <strain evidence="9">CGMCC 1.15425</strain>
    </source>
</reference>
<dbReference type="InterPro" id="IPR020094">
    <property type="entry name" value="TruA/RsuA/RluB/E/F_N"/>
</dbReference>
<dbReference type="Gene3D" id="3.30.70.580">
    <property type="entry name" value="Pseudouridine synthase I, catalytic domain, N-terminal subdomain"/>
    <property type="match status" value="1"/>
</dbReference>
<dbReference type="InterPro" id="IPR020103">
    <property type="entry name" value="PsdUridine_synth_cat_dom_sf"/>
</dbReference>
<dbReference type="InterPro" id="IPR036986">
    <property type="entry name" value="S4_RNA-bd_sf"/>
</dbReference>
<dbReference type="GO" id="GO:0006364">
    <property type="term" value="P:rRNA processing"/>
    <property type="evidence" value="ECO:0007669"/>
    <property type="project" value="UniProtKB-ARBA"/>
</dbReference>
<evidence type="ECO:0000256" key="5">
    <source>
        <dbReference type="ARBA" id="ARBA00037590"/>
    </source>
</evidence>
<dbReference type="GO" id="GO:0001522">
    <property type="term" value="P:pseudouridine synthesis"/>
    <property type="evidence" value="ECO:0007669"/>
    <property type="project" value="InterPro"/>
</dbReference>
<dbReference type="GO" id="GO:0160136">
    <property type="term" value="F:16S rRNA pseudouridine(516) synthase activity"/>
    <property type="evidence" value="ECO:0007669"/>
    <property type="project" value="UniProtKB-EC"/>
</dbReference>
<keyword evidence="2 6" id="KW-0694">RNA-binding</keyword>
<comment type="catalytic activity">
    <reaction evidence="4">
        <text>uridine(516) in 16S rRNA = pseudouridine(516) in 16S rRNA</text>
        <dbReference type="Rhea" id="RHEA:38867"/>
        <dbReference type="Rhea" id="RHEA-COMP:10089"/>
        <dbReference type="Rhea" id="RHEA-COMP:10090"/>
        <dbReference type="ChEBI" id="CHEBI:65314"/>
        <dbReference type="ChEBI" id="CHEBI:65315"/>
        <dbReference type="EC" id="5.4.99.19"/>
    </reaction>
</comment>
<dbReference type="EC" id="5.4.99.-" evidence="7"/>
<feature type="domain" description="Pseudouridine synthase RsuA/RluA-like" evidence="8">
    <location>
        <begin position="66"/>
        <end position="194"/>
    </location>
</feature>
<proteinExistence type="inferred from homology"/>
<dbReference type="Gene3D" id="3.30.70.1560">
    <property type="entry name" value="Alpha-L RNA-binding motif"/>
    <property type="match status" value="1"/>
</dbReference>
<comment type="similarity">
    <text evidence="1 7">Belongs to the pseudouridine synthase RsuA family.</text>
</comment>
<gene>
    <name evidence="9" type="ORF">GCM10011403_29940</name>
</gene>
<evidence type="ECO:0000256" key="4">
    <source>
        <dbReference type="ARBA" id="ARBA00036749"/>
    </source>
</evidence>
<evidence type="ECO:0000256" key="7">
    <source>
        <dbReference type="RuleBase" id="RU003887"/>
    </source>
</evidence>
<evidence type="ECO:0000256" key="3">
    <source>
        <dbReference type="ARBA" id="ARBA00023235"/>
    </source>
</evidence>
<evidence type="ECO:0000256" key="1">
    <source>
        <dbReference type="ARBA" id="ARBA00008348"/>
    </source>
</evidence>
<evidence type="ECO:0000256" key="6">
    <source>
        <dbReference type="PROSITE-ProRule" id="PRU00182"/>
    </source>
</evidence>
<evidence type="ECO:0000313" key="9">
    <source>
        <dbReference type="EMBL" id="GFZ84469.1"/>
    </source>
</evidence>
<reference evidence="9" key="1">
    <citation type="journal article" date="2014" name="Int. J. Syst. Evol. Microbiol.">
        <title>Complete genome sequence of Corynebacterium casei LMG S-19264T (=DSM 44701T), isolated from a smear-ripened cheese.</title>
        <authorList>
            <consortium name="US DOE Joint Genome Institute (JGI-PGF)"/>
            <person name="Walter F."/>
            <person name="Albersmeier A."/>
            <person name="Kalinowski J."/>
            <person name="Ruckert C."/>
        </authorList>
    </citation>
    <scope>NUCLEOTIDE SEQUENCE</scope>
    <source>
        <strain evidence="9">CGMCC 1.15425</strain>
    </source>
</reference>
<dbReference type="InterPro" id="IPR050343">
    <property type="entry name" value="RsuA_PseudoU_synthase"/>
</dbReference>
<dbReference type="GO" id="GO:0003723">
    <property type="term" value="F:RNA binding"/>
    <property type="evidence" value="ECO:0007669"/>
    <property type="project" value="UniProtKB-KW"/>
</dbReference>
<evidence type="ECO:0000256" key="2">
    <source>
        <dbReference type="ARBA" id="ARBA00022884"/>
    </source>
</evidence>
<dbReference type="Proteomes" id="UP000627715">
    <property type="component" value="Unassembled WGS sequence"/>
</dbReference>
<dbReference type="Gene3D" id="3.10.290.10">
    <property type="entry name" value="RNA-binding S4 domain"/>
    <property type="match status" value="1"/>
</dbReference>
<dbReference type="PANTHER" id="PTHR47683">
    <property type="entry name" value="PSEUDOURIDINE SYNTHASE FAMILY PROTEIN-RELATED"/>
    <property type="match status" value="1"/>
</dbReference>
<dbReference type="PANTHER" id="PTHR47683:SF4">
    <property type="entry name" value="PSEUDOURIDINE SYNTHASE"/>
    <property type="match status" value="1"/>
</dbReference>
<dbReference type="InterPro" id="IPR042092">
    <property type="entry name" value="PsdUridine_s_RsuA/RluB/E/F_cat"/>
</dbReference>
<dbReference type="InterPro" id="IPR006145">
    <property type="entry name" value="PsdUridine_synth_RsuA/RluA"/>
</dbReference>
<dbReference type="AlphaFoldDB" id="A0A916QLW7"/>
<keyword evidence="10" id="KW-1185">Reference proteome</keyword>
<keyword evidence="3 7" id="KW-0413">Isomerase</keyword>
<evidence type="ECO:0000259" key="8">
    <source>
        <dbReference type="Pfam" id="PF00849"/>
    </source>
</evidence>
<organism evidence="9 10">
    <name type="scientific">Pseudohongiella nitratireducens</name>
    <dbReference type="NCBI Taxonomy" id="1768907"/>
    <lineage>
        <taxon>Bacteria</taxon>
        <taxon>Pseudomonadati</taxon>
        <taxon>Pseudomonadota</taxon>
        <taxon>Gammaproteobacteria</taxon>
        <taxon>Pseudomonadales</taxon>
        <taxon>Pseudohongiellaceae</taxon>
        <taxon>Pseudohongiella</taxon>
    </lineage>
</organism>
<comment type="caution">
    <text evidence="9">The sequence shown here is derived from an EMBL/GenBank/DDBJ whole genome shotgun (WGS) entry which is preliminary data.</text>
</comment>
<sequence length="229" mass="25792">MTYKSTRLDRFVSQNSSYKLSDIQLLLAQKRIRVDGQAADSIQQKVSKFTHVMLDDHCLQNNQPLYIILNKPKGVVSATKDPEHTTVLDLIDHPLKHELHIAGRLDFNSTGLVLLTNDGAWSRKISLPATKLSKTYEVTLSKAVTGEYAKVFLQGIYFAYEDITTQPAQLEILSPYQARISLVEGKYHQVKRMFGYFQNEVLSLHRISVGDITLDGLAVGEWRVLGGSE</sequence>
<dbReference type="SUPFAM" id="SSF55120">
    <property type="entry name" value="Pseudouridine synthase"/>
    <property type="match status" value="1"/>
</dbReference>
<evidence type="ECO:0000313" key="10">
    <source>
        <dbReference type="Proteomes" id="UP000627715"/>
    </source>
</evidence>
<dbReference type="OrthoDB" id="9807213at2"/>
<name>A0A916QLW7_9GAMM</name>
<dbReference type="InterPro" id="IPR018496">
    <property type="entry name" value="PsdUridine_synth_RsuA/RluB_CS"/>
</dbReference>
<protein>
    <recommendedName>
        <fullName evidence="7">Pseudouridine synthase</fullName>
        <ecNumber evidence="7">5.4.99.-</ecNumber>
    </recommendedName>
</protein>
<dbReference type="PROSITE" id="PS01149">
    <property type="entry name" value="PSI_RSU"/>
    <property type="match status" value="1"/>
</dbReference>
<comment type="function">
    <text evidence="5">Responsible for synthesis of pseudouridine from uracil-516 in 16S ribosomal RNA.</text>
</comment>
<dbReference type="PROSITE" id="PS50889">
    <property type="entry name" value="S4"/>
    <property type="match status" value="1"/>
</dbReference>
<dbReference type="RefSeq" id="WP_068811388.1">
    <property type="nucleotide sequence ID" value="NZ_BMIY01000018.1"/>
</dbReference>
<dbReference type="NCBIfam" id="TIGR00093">
    <property type="entry name" value="pseudouridine synthase"/>
    <property type="match status" value="1"/>
</dbReference>
<dbReference type="CDD" id="cd02553">
    <property type="entry name" value="PseudoU_synth_RsuA"/>
    <property type="match status" value="1"/>
</dbReference>
<dbReference type="InterPro" id="IPR000748">
    <property type="entry name" value="PsdUridine_synth_RsuA/RluB/E/F"/>
</dbReference>
<dbReference type="SUPFAM" id="SSF55174">
    <property type="entry name" value="Alpha-L RNA-binding motif"/>
    <property type="match status" value="1"/>
</dbReference>
<dbReference type="Pfam" id="PF00849">
    <property type="entry name" value="PseudoU_synth_2"/>
    <property type="match status" value="1"/>
</dbReference>
<dbReference type="EMBL" id="BMIY01000018">
    <property type="protein sequence ID" value="GFZ84469.1"/>
    <property type="molecule type" value="Genomic_DNA"/>
</dbReference>
<accession>A0A916QLW7</accession>